<dbReference type="Gene3D" id="3.90.70.10">
    <property type="entry name" value="Cysteine proteinases"/>
    <property type="match status" value="1"/>
</dbReference>
<dbReference type="AlphaFoldDB" id="A0A6C0IVS8"/>
<organism evidence="1">
    <name type="scientific">viral metagenome</name>
    <dbReference type="NCBI Taxonomy" id="1070528"/>
    <lineage>
        <taxon>unclassified sequences</taxon>
        <taxon>metagenomes</taxon>
        <taxon>organismal metagenomes</taxon>
    </lineage>
</organism>
<protein>
    <submittedName>
        <fullName evidence="1">Uncharacterized protein</fullName>
    </submittedName>
</protein>
<proteinExistence type="predicted"/>
<accession>A0A6C0IVS8</accession>
<dbReference type="EMBL" id="MN740273">
    <property type="protein sequence ID" value="QHT97192.1"/>
    <property type="molecule type" value="Genomic_DNA"/>
</dbReference>
<reference evidence="1" key="1">
    <citation type="journal article" date="2020" name="Nature">
        <title>Giant virus diversity and host interactions through global metagenomics.</title>
        <authorList>
            <person name="Schulz F."/>
            <person name="Roux S."/>
            <person name="Paez-Espino D."/>
            <person name="Jungbluth S."/>
            <person name="Walsh D.A."/>
            <person name="Denef V.J."/>
            <person name="McMahon K.D."/>
            <person name="Konstantinidis K.T."/>
            <person name="Eloe-Fadrosh E.A."/>
            <person name="Kyrpides N.C."/>
            <person name="Woyke T."/>
        </authorList>
    </citation>
    <scope>NUCLEOTIDE SEQUENCE</scope>
    <source>
        <strain evidence="1">GVMAG-M-3300025138-11</strain>
    </source>
</reference>
<sequence>MISSKYPLLTINNITKICDDKIYTFQNKPIKYQWFTPQLLYVLDILKIPKKDPITGLFLTRITILKVLNDINIETIDVSSNSKESDIKMGILPIKKLNIVSDNNLGGKVDLEKVTFDYIVKNMKYTYIDQKTAKTFKIKKDLDKWLIKKTKRVEKAYEVINSYDNFLNFGRIEWYNNSCYADSIIFLFLIPIFETGLSDFITNNFLDKNISLGELSTSQISQNKCLEGAPEQSIKILNNIYTSFNTLNKKLLSNEIINSFKFLKQLTHCKKKTNNLNFVNNTMNDTLEFMSILFNVFRIDYSDCNRFTSYKFIDENPKKYTSSLDDMFINPVIENDFKEVTYYDKNIIFKHVYNFDLTNLLNMNLNDGINHFIYDTLEQIKKPNYYYDTTLELWFPKKKKALYNIMKNKKLIPISKFIRYKQELYPEDSYHLYEGYKKITEEGVDFVVSIDGKEKIKIDDLPPINNKAIRIFKYVNECIVDNAETLFFGIHRKKQVLDKDKNLRNVFIPIKILPIETIILNSKTLFLRGIIVWYNNHYITFFCKDNLWYKYDDNFNFTITDDYIDYIGSLEDLISYQIDSFKNIVLTNSILYWYNI</sequence>
<evidence type="ECO:0000313" key="1">
    <source>
        <dbReference type="EMBL" id="QHT97192.1"/>
    </source>
</evidence>
<name>A0A6C0IVS8_9ZZZZ</name>